<comment type="caution">
    <text evidence="1">The sequence shown here is derived from an EMBL/GenBank/DDBJ whole genome shotgun (WGS) entry which is preliminary data.</text>
</comment>
<evidence type="ECO:0000313" key="2">
    <source>
        <dbReference type="Proteomes" id="UP000829447"/>
    </source>
</evidence>
<reference evidence="1 2" key="1">
    <citation type="journal article" date="2022" name="bioRxiv">
        <title>An ancient truncated duplication of the anti-Mullerian hormone receptor type 2 gene is a potential conserved master sex determinant in the Pangasiidae catfish family.</title>
        <authorList>
            <person name="Wen M."/>
            <person name="Pan Q."/>
            <person name="Jouanno E."/>
            <person name="Montfort J."/>
            <person name="Zahm M."/>
            <person name="Cabau C."/>
            <person name="Klopp C."/>
            <person name="Iampietro C."/>
            <person name="Roques C."/>
            <person name="Bouchez O."/>
            <person name="Castinel A."/>
            <person name="Donnadieu C."/>
            <person name="Parrinello H."/>
            <person name="Poncet C."/>
            <person name="Belmonte E."/>
            <person name="Gautier V."/>
            <person name="Avarre J.-C."/>
            <person name="Dugue R."/>
            <person name="Gustiano R."/>
            <person name="Ha T.T.T."/>
            <person name="Campet M."/>
            <person name="Sriphairoj K."/>
            <person name="Ribolli J."/>
            <person name="de Almeida F.L."/>
            <person name="Desvignes T."/>
            <person name="Postlethwait J.H."/>
            <person name="Bucao C.F."/>
            <person name="Robinson-Rechavi M."/>
            <person name="Bobe J."/>
            <person name="Herpin A."/>
            <person name="Guiguen Y."/>
        </authorList>
    </citation>
    <scope>NUCLEOTIDE SEQUENCE [LARGE SCALE GENOMIC DNA]</scope>
    <source>
        <strain evidence="1">YG-Dec2019</strain>
    </source>
</reference>
<sequence>MLTPPKGKDFFCWVVIKKAPLSFSALLLPPRIQLHAYERVNTGVTRSSRMLLYRFLLFALLTALLLQAAQCRKITCKDSCCSFVEKFPVRLKALRSSYAKIRDYYESKDELDTSLFNRTVLEHFKSPYGCSVMNDILHFYLETVLPSAITGHTTKDHFRTPIDNIGNLFQELKRELIQCRSYFTCRKPFEISSVKNSYSQMGGKGLYKAMGELDMLFNYIEDYVASQGRRR</sequence>
<dbReference type="Proteomes" id="UP000829447">
    <property type="component" value="Linkage Group LG20"/>
</dbReference>
<name>A0ACC5XFS4_PANGG</name>
<keyword evidence="2" id="KW-1185">Reference proteome</keyword>
<gene>
    <name evidence="1" type="ORF">PGIGA_G00118590</name>
</gene>
<organism evidence="1 2">
    <name type="scientific">Pangasianodon gigas</name>
    <name type="common">Mekong giant catfish</name>
    <name type="synonym">Pangasius gigas</name>
    <dbReference type="NCBI Taxonomy" id="30993"/>
    <lineage>
        <taxon>Eukaryota</taxon>
        <taxon>Metazoa</taxon>
        <taxon>Chordata</taxon>
        <taxon>Craniata</taxon>
        <taxon>Vertebrata</taxon>
        <taxon>Euteleostomi</taxon>
        <taxon>Actinopterygii</taxon>
        <taxon>Neopterygii</taxon>
        <taxon>Teleostei</taxon>
        <taxon>Ostariophysi</taxon>
        <taxon>Siluriformes</taxon>
        <taxon>Pangasiidae</taxon>
        <taxon>Pangasianodon</taxon>
    </lineage>
</organism>
<evidence type="ECO:0000313" key="1">
    <source>
        <dbReference type="EMBL" id="MCI4390086.1"/>
    </source>
</evidence>
<accession>A0ACC5XFS4</accession>
<proteinExistence type="predicted"/>
<dbReference type="EMBL" id="CM040473">
    <property type="protein sequence ID" value="MCI4390086.1"/>
    <property type="molecule type" value="Genomic_DNA"/>
</dbReference>
<protein>
    <submittedName>
        <fullName evidence="1">Uncharacterized protein</fullName>
    </submittedName>
</protein>